<dbReference type="InterPro" id="IPR036179">
    <property type="entry name" value="Ig-like_dom_sf"/>
</dbReference>
<feature type="signal peptide" evidence="2">
    <location>
        <begin position="1"/>
        <end position="16"/>
    </location>
</feature>
<evidence type="ECO:0000313" key="4">
    <source>
        <dbReference type="EMBL" id="KAK7790826.1"/>
    </source>
</evidence>
<proteinExistence type="predicted"/>
<dbReference type="SMART" id="SM00408">
    <property type="entry name" value="IGc2"/>
    <property type="match status" value="1"/>
</dbReference>
<evidence type="ECO:0000313" key="5">
    <source>
        <dbReference type="Proteomes" id="UP001378592"/>
    </source>
</evidence>
<dbReference type="GO" id="GO:0032589">
    <property type="term" value="C:neuron projection membrane"/>
    <property type="evidence" value="ECO:0007669"/>
    <property type="project" value="TreeGrafter"/>
</dbReference>
<dbReference type="Gene3D" id="2.60.40.10">
    <property type="entry name" value="Immunoglobulins"/>
    <property type="match status" value="1"/>
</dbReference>
<dbReference type="GO" id="GO:0050808">
    <property type="term" value="P:synapse organization"/>
    <property type="evidence" value="ECO:0007669"/>
    <property type="project" value="TreeGrafter"/>
</dbReference>
<sequence length="266" mass="28801">MKRICLLAMAMHIVSCFTTDPSSTSSASPPASSPTALPHVVAVAAAGGGGAVGVAPRPPAPPAPRPSGGPSPAPGPAPAAPPPPPPPPHVGPPAPAARTDSPQLLGYIFDVHSPLNKHYHHDRHLGPHFDEVEHGANATNITVQVGSTANLNCRIILLQDKTVSWVRRKHGSDDMELLTVGRHTYSGDSRYNVDFQYPNNWRLQIKYTVKRDEGTYECQVSTHPPRVIQINLHINGEYPYTHARRYGWAALVAGRMRLQFRAMERS</sequence>
<dbReference type="InterPro" id="IPR003598">
    <property type="entry name" value="Ig_sub2"/>
</dbReference>
<accession>A0AAN9V9I5</accession>
<feature type="chain" id="PRO_5042940358" description="Ig-like domain-containing protein" evidence="2">
    <location>
        <begin position="17"/>
        <end position="266"/>
    </location>
</feature>
<dbReference type="PANTHER" id="PTHR23279:SF12">
    <property type="entry name" value="DEFECTIVE PROBOSCIS EXTENSION RESPONSE 14, ISOFORM A-RELATED"/>
    <property type="match status" value="1"/>
</dbReference>
<dbReference type="PANTHER" id="PTHR23279">
    <property type="entry name" value="DEFECTIVE PROBOSCIS EXTENSION RESPONSE DPR -RELATED"/>
    <property type="match status" value="1"/>
</dbReference>
<dbReference type="Proteomes" id="UP001378592">
    <property type="component" value="Unassembled WGS sequence"/>
</dbReference>
<feature type="domain" description="Ig-like" evidence="3">
    <location>
        <begin position="127"/>
        <end position="229"/>
    </location>
</feature>
<evidence type="ECO:0000256" key="2">
    <source>
        <dbReference type="SAM" id="SignalP"/>
    </source>
</evidence>
<dbReference type="PROSITE" id="PS50835">
    <property type="entry name" value="IG_LIKE"/>
    <property type="match status" value="1"/>
</dbReference>
<comment type="caution">
    <text evidence="4">The sequence shown here is derived from an EMBL/GenBank/DDBJ whole genome shotgun (WGS) entry which is preliminary data.</text>
</comment>
<dbReference type="Pfam" id="PF07686">
    <property type="entry name" value="V-set"/>
    <property type="match status" value="1"/>
</dbReference>
<gene>
    <name evidence="4" type="ORF">R5R35_008607</name>
</gene>
<dbReference type="AlphaFoldDB" id="A0AAN9V9I5"/>
<dbReference type="SUPFAM" id="SSF48726">
    <property type="entry name" value="Immunoglobulin"/>
    <property type="match status" value="1"/>
</dbReference>
<dbReference type="SMART" id="SM00409">
    <property type="entry name" value="IG"/>
    <property type="match status" value="1"/>
</dbReference>
<dbReference type="InterPro" id="IPR003599">
    <property type="entry name" value="Ig_sub"/>
</dbReference>
<keyword evidence="2" id="KW-0732">Signal</keyword>
<evidence type="ECO:0000256" key="1">
    <source>
        <dbReference type="SAM" id="MobiDB-lite"/>
    </source>
</evidence>
<feature type="compositionally biased region" description="Pro residues" evidence="1">
    <location>
        <begin position="56"/>
        <end position="95"/>
    </location>
</feature>
<dbReference type="EMBL" id="JAZDUA010000584">
    <property type="protein sequence ID" value="KAK7790826.1"/>
    <property type="molecule type" value="Genomic_DNA"/>
</dbReference>
<name>A0AAN9V9I5_9ORTH</name>
<dbReference type="InterPro" id="IPR037448">
    <property type="entry name" value="Zig-8"/>
</dbReference>
<dbReference type="InterPro" id="IPR007110">
    <property type="entry name" value="Ig-like_dom"/>
</dbReference>
<protein>
    <recommendedName>
        <fullName evidence="3">Ig-like domain-containing protein</fullName>
    </recommendedName>
</protein>
<dbReference type="FunFam" id="2.60.40.10:FF:001606">
    <property type="entry name" value="uncharacterized protein LOC108091111"/>
    <property type="match status" value="1"/>
</dbReference>
<dbReference type="InterPro" id="IPR013106">
    <property type="entry name" value="Ig_V-set"/>
</dbReference>
<organism evidence="4 5">
    <name type="scientific">Gryllus longicercus</name>
    <dbReference type="NCBI Taxonomy" id="2509291"/>
    <lineage>
        <taxon>Eukaryota</taxon>
        <taxon>Metazoa</taxon>
        <taxon>Ecdysozoa</taxon>
        <taxon>Arthropoda</taxon>
        <taxon>Hexapoda</taxon>
        <taxon>Insecta</taxon>
        <taxon>Pterygota</taxon>
        <taxon>Neoptera</taxon>
        <taxon>Polyneoptera</taxon>
        <taxon>Orthoptera</taxon>
        <taxon>Ensifera</taxon>
        <taxon>Gryllidea</taxon>
        <taxon>Grylloidea</taxon>
        <taxon>Gryllidae</taxon>
        <taxon>Gryllinae</taxon>
        <taxon>Gryllus</taxon>
    </lineage>
</organism>
<evidence type="ECO:0000259" key="3">
    <source>
        <dbReference type="PROSITE" id="PS50835"/>
    </source>
</evidence>
<reference evidence="4 5" key="1">
    <citation type="submission" date="2024-03" db="EMBL/GenBank/DDBJ databases">
        <title>The genome assembly and annotation of the cricket Gryllus longicercus Weissman &amp; Gray.</title>
        <authorList>
            <person name="Szrajer S."/>
            <person name="Gray D."/>
            <person name="Ylla G."/>
        </authorList>
    </citation>
    <scope>NUCLEOTIDE SEQUENCE [LARGE SCALE GENOMIC DNA]</scope>
    <source>
        <strain evidence="4">DAG 2021-001</strain>
        <tissue evidence="4">Whole body minus gut</tissue>
    </source>
</reference>
<keyword evidence="5" id="KW-1185">Reference proteome</keyword>
<dbReference type="InterPro" id="IPR013783">
    <property type="entry name" value="Ig-like_fold"/>
</dbReference>
<feature type="region of interest" description="Disordered" evidence="1">
    <location>
        <begin position="49"/>
        <end position="99"/>
    </location>
</feature>